<dbReference type="KEGG" id="mfy:HH212_18310"/>
<dbReference type="InterPro" id="IPR052345">
    <property type="entry name" value="Rad_response_metalloprotease"/>
</dbReference>
<reference evidence="3 4" key="1">
    <citation type="submission" date="2020-04" db="EMBL/GenBank/DDBJ databases">
        <title>Genome sequencing of novel species.</title>
        <authorList>
            <person name="Heo J."/>
            <person name="Kim S.-J."/>
            <person name="Kim J.-S."/>
            <person name="Hong S.-B."/>
            <person name="Kwon S.-W."/>
        </authorList>
    </citation>
    <scope>NUCLEOTIDE SEQUENCE [LARGE SCALE GENOMIC DNA]</scope>
    <source>
        <strain evidence="3 4">GN2-R2</strain>
    </source>
</reference>
<gene>
    <name evidence="3" type="ORF">HH212_18310</name>
</gene>
<keyword evidence="4" id="KW-1185">Reference proteome</keyword>
<dbReference type="SUPFAM" id="SSF52980">
    <property type="entry name" value="Restriction endonuclease-like"/>
    <property type="match status" value="1"/>
</dbReference>
<dbReference type="AlphaFoldDB" id="A0A7Z2ZV58"/>
<organism evidence="3 4">
    <name type="scientific">Massilia forsythiae</name>
    <dbReference type="NCBI Taxonomy" id="2728020"/>
    <lineage>
        <taxon>Bacteria</taxon>
        <taxon>Pseudomonadati</taxon>
        <taxon>Pseudomonadota</taxon>
        <taxon>Betaproteobacteria</taxon>
        <taxon>Burkholderiales</taxon>
        <taxon>Oxalobacteraceae</taxon>
        <taxon>Telluria group</taxon>
        <taxon>Massilia</taxon>
    </lineage>
</organism>
<dbReference type="InterPro" id="IPR011335">
    <property type="entry name" value="Restrct_endonuc-II-like"/>
</dbReference>
<accession>A0A7Z2ZV58</accession>
<dbReference type="GO" id="GO:0009307">
    <property type="term" value="P:DNA restriction-modification system"/>
    <property type="evidence" value="ECO:0007669"/>
    <property type="project" value="InterPro"/>
</dbReference>
<dbReference type="Proteomes" id="UP000502415">
    <property type="component" value="Chromosome"/>
</dbReference>
<dbReference type="InterPro" id="IPR010359">
    <property type="entry name" value="IrrE_HExxH"/>
</dbReference>
<dbReference type="GO" id="GO:0004519">
    <property type="term" value="F:endonuclease activity"/>
    <property type="evidence" value="ECO:0007669"/>
    <property type="project" value="InterPro"/>
</dbReference>
<dbReference type="PANTHER" id="PTHR43236:SF1">
    <property type="entry name" value="BLL7220 PROTEIN"/>
    <property type="match status" value="1"/>
</dbReference>
<feature type="domain" description="IrrE N-terminal-like" evidence="2">
    <location>
        <begin position="296"/>
        <end position="418"/>
    </location>
</feature>
<dbReference type="Gene3D" id="1.10.10.2910">
    <property type="match status" value="1"/>
</dbReference>
<dbReference type="InterPro" id="IPR007560">
    <property type="entry name" value="Restrct_endonuc_IV_Mrr"/>
</dbReference>
<proteinExistence type="predicted"/>
<evidence type="ECO:0000259" key="2">
    <source>
        <dbReference type="Pfam" id="PF06114"/>
    </source>
</evidence>
<dbReference type="EMBL" id="CP051685">
    <property type="protein sequence ID" value="QJE01737.1"/>
    <property type="molecule type" value="Genomic_DNA"/>
</dbReference>
<dbReference type="GO" id="GO:0003677">
    <property type="term" value="F:DNA binding"/>
    <property type="evidence" value="ECO:0007669"/>
    <property type="project" value="InterPro"/>
</dbReference>
<evidence type="ECO:0000313" key="3">
    <source>
        <dbReference type="EMBL" id="QJE01737.1"/>
    </source>
</evidence>
<protein>
    <submittedName>
        <fullName evidence="3">ImmA/IrrE family metallo-endopeptidase</fullName>
    </submittedName>
</protein>
<dbReference type="Pfam" id="PF06114">
    <property type="entry name" value="Peptidase_M78"/>
    <property type="match status" value="1"/>
</dbReference>
<dbReference type="RefSeq" id="WP_170203775.1">
    <property type="nucleotide sequence ID" value="NZ_CP051685.1"/>
</dbReference>
<sequence length="434" mass="49364">MNTTIKGDAFERRVYDYFRTQIKDEQFHVRSSCCKVFHKKGYYSRDRDSEIEFDVSIEIYLPGATEYSEVWLIECKHYSHSVPVNDAEEFFAKVQQVSPTSAKPVMASNAAFQSGALNFAKAKKMGILRLFSTSDAKWELYRSPSASAVTAFEGTSDKILEGLTSQQFDGAFDLYMQSPVGVTNSLWDFADGMLVHSRLSAEQRRAVANPRGRPSCRVPYIGNDELEDKCLCILREIGWPGGEVSMEDICSQEQMRSGLQVRTEAFLEDGKMRQSTLGRISFSPLEILVYRQLVPNSGRERFTLAHELAHHLLSHGKYMSGEACDESDFKLKRDADSMSPDIVRMEYQANVFAACLLMPKASFVDDFKRIIEWLHIPNRGHGALYLDGQPCNYQNYERVTRELMSRYGVSRVATTIRLESLGLLRDVRPQAYTL</sequence>
<name>A0A7Z2ZV58_9BURK</name>
<evidence type="ECO:0000259" key="1">
    <source>
        <dbReference type="Pfam" id="PF04471"/>
    </source>
</evidence>
<feature type="domain" description="Restriction endonuclease type IV Mrr" evidence="1">
    <location>
        <begin position="32"/>
        <end position="124"/>
    </location>
</feature>
<dbReference type="PANTHER" id="PTHR43236">
    <property type="entry name" value="ANTITOXIN HIGA1"/>
    <property type="match status" value="1"/>
</dbReference>
<evidence type="ECO:0000313" key="4">
    <source>
        <dbReference type="Proteomes" id="UP000502415"/>
    </source>
</evidence>
<dbReference type="Pfam" id="PF04471">
    <property type="entry name" value="Mrr_cat"/>
    <property type="match status" value="1"/>
</dbReference>